<dbReference type="InterPro" id="IPR001623">
    <property type="entry name" value="DnaJ_domain"/>
</dbReference>
<dbReference type="InParanoid" id="D2V0I6"/>
<dbReference type="PANTHER" id="PTHR44144">
    <property type="entry name" value="DNAJ HOMOLOG SUBFAMILY C MEMBER 9"/>
    <property type="match status" value="1"/>
</dbReference>
<dbReference type="PRINTS" id="PR00625">
    <property type="entry name" value="JDOMAIN"/>
</dbReference>
<dbReference type="InterPro" id="IPR036869">
    <property type="entry name" value="J_dom_sf"/>
</dbReference>
<dbReference type="RefSeq" id="XP_002682273.1">
    <property type="nucleotide sequence ID" value="XM_002682227.1"/>
</dbReference>
<sequence>MLETKRLKLVFPSIFILSQVLLLIFIIGFSNVVTCNEIKKETTGKCYYEILGLTKEASKQEIKKQYRRLSRWYTVPYMDRFVPANEREKYAQEYLPIMKAFTILSNDEKRRKYDHDGIIENDYIPQNEFTFEFLFNNFHFDKKEE</sequence>
<evidence type="ECO:0000313" key="3">
    <source>
        <dbReference type="EMBL" id="EFC49529.1"/>
    </source>
</evidence>
<dbReference type="Proteomes" id="UP000006671">
    <property type="component" value="Unassembled WGS sequence"/>
</dbReference>
<name>D2V0I6_NAEGR</name>
<dbReference type="GO" id="GO:0031072">
    <property type="term" value="F:heat shock protein binding"/>
    <property type="evidence" value="ECO:0007669"/>
    <property type="project" value="TreeGrafter"/>
</dbReference>
<dbReference type="STRING" id="5762.D2V0I6"/>
<dbReference type="PANTHER" id="PTHR44144:SF1">
    <property type="entry name" value="DNAJ HOMOLOG SUBFAMILY C MEMBER 9"/>
    <property type="match status" value="1"/>
</dbReference>
<feature type="domain" description="J" evidence="2">
    <location>
        <begin position="46"/>
        <end position="117"/>
    </location>
</feature>
<feature type="transmembrane region" description="Helical" evidence="1">
    <location>
        <begin position="9"/>
        <end position="29"/>
    </location>
</feature>
<dbReference type="SMART" id="SM00271">
    <property type="entry name" value="DnaJ"/>
    <property type="match status" value="1"/>
</dbReference>
<evidence type="ECO:0000259" key="2">
    <source>
        <dbReference type="PROSITE" id="PS50076"/>
    </source>
</evidence>
<dbReference type="EMBL" id="GG738847">
    <property type="protein sequence ID" value="EFC49529.1"/>
    <property type="molecule type" value="Genomic_DNA"/>
</dbReference>
<dbReference type="OrthoDB" id="10250354at2759"/>
<dbReference type="AlphaFoldDB" id="D2V0I6"/>
<proteinExistence type="predicted"/>
<dbReference type="InterPro" id="IPR052594">
    <property type="entry name" value="J_domain-containing_protein"/>
</dbReference>
<dbReference type="PROSITE" id="PS50076">
    <property type="entry name" value="DNAJ_2"/>
    <property type="match status" value="1"/>
</dbReference>
<dbReference type="GO" id="GO:0005634">
    <property type="term" value="C:nucleus"/>
    <property type="evidence" value="ECO:0007669"/>
    <property type="project" value="TreeGrafter"/>
</dbReference>
<keyword evidence="1" id="KW-1133">Transmembrane helix</keyword>
<organism evidence="4">
    <name type="scientific">Naegleria gruberi</name>
    <name type="common">Amoeba</name>
    <dbReference type="NCBI Taxonomy" id="5762"/>
    <lineage>
        <taxon>Eukaryota</taxon>
        <taxon>Discoba</taxon>
        <taxon>Heterolobosea</taxon>
        <taxon>Tetramitia</taxon>
        <taxon>Eutetramitia</taxon>
        <taxon>Vahlkampfiidae</taxon>
        <taxon>Naegleria</taxon>
    </lineage>
</organism>
<gene>
    <name evidence="3" type="ORF">NAEGRDRAFT_62308</name>
</gene>
<evidence type="ECO:0000256" key="1">
    <source>
        <dbReference type="SAM" id="Phobius"/>
    </source>
</evidence>
<dbReference type="GO" id="GO:0005737">
    <property type="term" value="C:cytoplasm"/>
    <property type="evidence" value="ECO:0007669"/>
    <property type="project" value="TreeGrafter"/>
</dbReference>
<protein>
    <submittedName>
        <fullName evidence="3">Predicted protein</fullName>
    </submittedName>
</protein>
<keyword evidence="1" id="KW-0812">Transmembrane</keyword>
<accession>D2V0I6</accession>
<dbReference type="KEGG" id="ngr:NAEGRDRAFT_62308"/>
<reference evidence="3 4" key="1">
    <citation type="journal article" date="2010" name="Cell">
        <title>The genome of Naegleria gruberi illuminates early eukaryotic versatility.</title>
        <authorList>
            <person name="Fritz-Laylin L.K."/>
            <person name="Prochnik S.E."/>
            <person name="Ginger M.L."/>
            <person name="Dacks J.B."/>
            <person name="Carpenter M.L."/>
            <person name="Field M.C."/>
            <person name="Kuo A."/>
            <person name="Paredez A."/>
            <person name="Chapman J."/>
            <person name="Pham J."/>
            <person name="Shu S."/>
            <person name="Neupane R."/>
            <person name="Cipriano M."/>
            <person name="Mancuso J."/>
            <person name="Tu H."/>
            <person name="Salamov A."/>
            <person name="Lindquist E."/>
            <person name="Shapiro H."/>
            <person name="Lucas S."/>
            <person name="Grigoriev I.V."/>
            <person name="Cande W.Z."/>
            <person name="Fulton C."/>
            <person name="Rokhsar D.S."/>
            <person name="Dawson S.C."/>
        </authorList>
    </citation>
    <scope>NUCLEOTIDE SEQUENCE [LARGE SCALE GENOMIC DNA]</scope>
    <source>
        <strain evidence="3 4">NEG-M</strain>
    </source>
</reference>
<dbReference type="Pfam" id="PF00226">
    <property type="entry name" value="DnaJ"/>
    <property type="match status" value="1"/>
</dbReference>
<keyword evidence="4" id="KW-1185">Reference proteome</keyword>
<evidence type="ECO:0000313" key="4">
    <source>
        <dbReference type="Proteomes" id="UP000006671"/>
    </source>
</evidence>
<dbReference type="Gene3D" id="1.10.287.110">
    <property type="entry name" value="DnaJ domain"/>
    <property type="match status" value="1"/>
</dbReference>
<dbReference type="VEuPathDB" id="AmoebaDB:NAEGRDRAFT_62308"/>
<dbReference type="SUPFAM" id="SSF46565">
    <property type="entry name" value="Chaperone J-domain"/>
    <property type="match status" value="1"/>
</dbReference>
<dbReference type="GeneID" id="8855413"/>
<keyword evidence="1" id="KW-0472">Membrane</keyword>
<dbReference type="CDD" id="cd06257">
    <property type="entry name" value="DnaJ"/>
    <property type="match status" value="1"/>
</dbReference>